<dbReference type="KEGG" id="pco:PHACADRAFT_207802"/>
<protein>
    <recommendedName>
        <fullName evidence="2">Fungal-type protein kinase domain-containing protein</fullName>
    </recommendedName>
</protein>
<dbReference type="GeneID" id="18912665"/>
<evidence type="ECO:0000256" key="1">
    <source>
        <dbReference type="SAM" id="MobiDB-lite"/>
    </source>
</evidence>
<feature type="region of interest" description="Disordered" evidence="1">
    <location>
        <begin position="1"/>
        <end position="61"/>
    </location>
</feature>
<gene>
    <name evidence="3" type="ORF">PHACADRAFT_207802</name>
</gene>
<sequence>MSRDSRPPRRPSHQRQARPLSGPGNPSFDTVDDFPATHPESRAGALPPHISREDIEGDSARSILFTHKRIIDPEDTSDPGAPPRVKFVRHYTFPSTPEPSESPKFKRGAPGSPAVSSMAVDAKTQKDGDSPLKSLSWSETTVAQVDDRCIQVPLPELKNGIPGTDLTTEQKQTLSTFRGIDTKNLPDNSESRKYGPLCDIFNEVEELAGSRYRWKVVANHGESAEIGHKPDLARYPIDIPAAALAYNRDVAKDDPNIARCAWAWMNSYVEVKNAERKSPFFFARNIGKDGRQKFLRHGDVGKKARGQFIKYVTEAMLRQHRTHYYSFYLSKMSACVFRWDRVGCIASEPIDLKKNPKAFLNILYRLATSEDGGGVDDTVQLASEEDISLVNDYDPKGNQSLQEYRDLLLDDRPSYPIYKASILQHPLATLGLTEADRSSASLCLLMAPRRKVY</sequence>
<dbReference type="InParanoid" id="K5X1E9"/>
<evidence type="ECO:0000313" key="4">
    <source>
        <dbReference type="Proteomes" id="UP000008370"/>
    </source>
</evidence>
<keyword evidence="4" id="KW-1185">Reference proteome</keyword>
<dbReference type="InterPro" id="IPR040976">
    <property type="entry name" value="Pkinase_fungal"/>
</dbReference>
<dbReference type="EMBL" id="JH930471">
    <property type="protein sequence ID" value="EKM56597.1"/>
    <property type="molecule type" value="Genomic_DNA"/>
</dbReference>
<accession>K5X1E9</accession>
<organism evidence="3 4">
    <name type="scientific">Phanerochaete carnosa (strain HHB-10118-sp)</name>
    <name type="common">White-rot fungus</name>
    <name type="synonym">Peniophora carnosa</name>
    <dbReference type="NCBI Taxonomy" id="650164"/>
    <lineage>
        <taxon>Eukaryota</taxon>
        <taxon>Fungi</taxon>
        <taxon>Dikarya</taxon>
        <taxon>Basidiomycota</taxon>
        <taxon>Agaricomycotina</taxon>
        <taxon>Agaricomycetes</taxon>
        <taxon>Polyporales</taxon>
        <taxon>Phanerochaetaceae</taxon>
        <taxon>Phanerochaete</taxon>
    </lineage>
</organism>
<dbReference type="Pfam" id="PF17667">
    <property type="entry name" value="Pkinase_fungal"/>
    <property type="match status" value="1"/>
</dbReference>
<dbReference type="OrthoDB" id="3265188at2759"/>
<proteinExistence type="predicted"/>
<dbReference type="HOGENOM" id="CLU_720730_0_0_1"/>
<name>K5X1E9_PHACS</name>
<evidence type="ECO:0000259" key="2">
    <source>
        <dbReference type="Pfam" id="PF17667"/>
    </source>
</evidence>
<dbReference type="RefSeq" id="XP_007394440.1">
    <property type="nucleotide sequence ID" value="XM_007394378.1"/>
</dbReference>
<reference evidence="3 4" key="1">
    <citation type="journal article" date="2012" name="BMC Genomics">
        <title>Comparative genomics of the white-rot fungi, Phanerochaete carnosa and P. chrysosporium, to elucidate the genetic basis of the distinct wood types they colonize.</title>
        <authorList>
            <person name="Suzuki H."/>
            <person name="MacDonald J."/>
            <person name="Syed K."/>
            <person name="Salamov A."/>
            <person name="Hori C."/>
            <person name="Aerts A."/>
            <person name="Henrissat B."/>
            <person name="Wiebenga A."/>
            <person name="vanKuyk P.A."/>
            <person name="Barry K."/>
            <person name="Lindquist E."/>
            <person name="LaButti K."/>
            <person name="Lapidus A."/>
            <person name="Lucas S."/>
            <person name="Coutinho P."/>
            <person name="Gong Y."/>
            <person name="Samejima M."/>
            <person name="Mahadevan R."/>
            <person name="Abou-Zaid M."/>
            <person name="de Vries R.P."/>
            <person name="Igarashi K."/>
            <person name="Yadav J.S."/>
            <person name="Grigoriev I.V."/>
            <person name="Master E.R."/>
        </authorList>
    </citation>
    <scope>NUCLEOTIDE SEQUENCE [LARGE SCALE GENOMIC DNA]</scope>
    <source>
        <strain evidence="3 4">HHB-10118-sp</strain>
    </source>
</reference>
<dbReference type="Proteomes" id="UP000008370">
    <property type="component" value="Unassembled WGS sequence"/>
</dbReference>
<feature type="domain" description="Fungal-type protein kinase" evidence="2">
    <location>
        <begin position="299"/>
        <end position="386"/>
    </location>
</feature>
<dbReference type="AlphaFoldDB" id="K5X1E9"/>
<feature type="region of interest" description="Disordered" evidence="1">
    <location>
        <begin position="92"/>
        <end position="115"/>
    </location>
</feature>
<feature type="region of interest" description="Disordered" evidence="1">
    <location>
        <begin position="66"/>
        <end position="85"/>
    </location>
</feature>
<evidence type="ECO:0000313" key="3">
    <source>
        <dbReference type="EMBL" id="EKM56597.1"/>
    </source>
</evidence>